<reference evidence="1 2" key="1">
    <citation type="submission" date="2019-07" db="EMBL/GenBank/DDBJ databases">
        <title>Genome sequence of 2 isolates from Red Sea Mangroves.</title>
        <authorList>
            <person name="Sefrji F."/>
            <person name="Michoud G."/>
            <person name="Merlino G."/>
            <person name="Daffonchio D."/>
        </authorList>
    </citation>
    <scope>NUCLEOTIDE SEQUENCE [LARGE SCALE GENOMIC DNA]</scope>
    <source>
        <strain evidence="1 2">R1DC41</strain>
    </source>
</reference>
<sequence>MSKRRSIRRFFRDVSSELVGQLLWNILTFIPRMMFRLIKGVFDDY</sequence>
<name>A0A7S8C9I8_9BACI</name>
<evidence type="ECO:0000313" key="1">
    <source>
        <dbReference type="EMBL" id="QPC45858.1"/>
    </source>
</evidence>
<dbReference type="AlphaFoldDB" id="A0A7S8C9I8"/>
<proteinExistence type="predicted"/>
<keyword evidence="2" id="KW-1185">Reference proteome</keyword>
<dbReference type="KEGG" id="mcui:G8O30_02240"/>
<organism evidence="1 2">
    <name type="scientific">Mangrovibacillus cuniculi</name>
    <dbReference type="NCBI Taxonomy" id="2593652"/>
    <lineage>
        <taxon>Bacteria</taxon>
        <taxon>Bacillati</taxon>
        <taxon>Bacillota</taxon>
        <taxon>Bacilli</taxon>
        <taxon>Bacillales</taxon>
        <taxon>Bacillaceae</taxon>
        <taxon>Mangrovibacillus</taxon>
    </lineage>
</organism>
<dbReference type="Proteomes" id="UP000593626">
    <property type="component" value="Chromosome"/>
</dbReference>
<evidence type="ECO:0000313" key="2">
    <source>
        <dbReference type="Proteomes" id="UP000593626"/>
    </source>
</evidence>
<gene>
    <name evidence="1" type="ORF">G8O30_02240</name>
</gene>
<dbReference type="EMBL" id="CP049742">
    <property type="protein sequence ID" value="QPC45858.1"/>
    <property type="molecule type" value="Genomic_DNA"/>
</dbReference>
<protein>
    <submittedName>
        <fullName evidence="1">Uncharacterized protein</fullName>
    </submittedName>
</protein>
<accession>A0A7S8C9I8</accession>
<dbReference type="RefSeq" id="WP_239673376.1">
    <property type="nucleotide sequence ID" value="NZ_CP049742.1"/>
</dbReference>